<dbReference type="RefSeq" id="WP_113823963.1">
    <property type="nucleotide sequence ID" value="NZ_QOCE01000033.1"/>
</dbReference>
<gene>
    <name evidence="1" type="ORF">DS909_13400</name>
</gene>
<dbReference type="Proteomes" id="UP000252706">
    <property type="component" value="Unassembled WGS sequence"/>
</dbReference>
<name>A0A366X0D1_9RHOB</name>
<dbReference type="InterPro" id="IPR010664">
    <property type="entry name" value="LipoPS_assembly_LptC-rel"/>
</dbReference>
<sequence>MDFYSRMVRLLKVLLPLAALVLLSTLFLISRSIGPTADIPFAEDEIADRMRDQQVTKPYFSSTTPAGEEITVTASRARPGGTDAPAVVTDLNGWLKLADGKVITLTSDTGEVRMNKNQAKFLGNVLITSTDGLRITTDELHSALRGIAAQTPREVAGSGIIGDFTAGNMDITTKNGDGPVHMLFKNGVKLVYLPQKSER</sequence>
<organism evidence="1 2">
    <name type="scientific">Phaeobacter gallaeciensis</name>
    <dbReference type="NCBI Taxonomy" id="60890"/>
    <lineage>
        <taxon>Bacteria</taxon>
        <taxon>Pseudomonadati</taxon>
        <taxon>Pseudomonadota</taxon>
        <taxon>Alphaproteobacteria</taxon>
        <taxon>Rhodobacterales</taxon>
        <taxon>Roseobacteraceae</taxon>
        <taxon>Phaeobacter</taxon>
    </lineage>
</organism>
<dbReference type="OrthoDB" id="7871110at2"/>
<comment type="caution">
    <text evidence="1">The sequence shown here is derived from an EMBL/GenBank/DDBJ whole genome shotgun (WGS) entry which is preliminary data.</text>
</comment>
<reference evidence="1 2" key="1">
    <citation type="submission" date="2018-07" db="EMBL/GenBank/DDBJ databases">
        <title>Modular assembly of carbohydrate-degrading microbial communities in the ocean.</title>
        <authorList>
            <person name="Enke T.N."/>
            <person name="Datta M.S."/>
            <person name="Schwartzman J.A."/>
            <person name="Cermak N."/>
            <person name="Schmitz D.A."/>
            <person name="Barrere J."/>
            <person name="Cordero O.X."/>
        </authorList>
    </citation>
    <scope>NUCLEOTIDE SEQUENCE [LARGE SCALE GENOMIC DNA]</scope>
    <source>
        <strain evidence="1 2">C3M10</strain>
    </source>
</reference>
<dbReference type="EMBL" id="QOCE01000033">
    <property type="protein sequence ID" value="RBW54019.1"/>
    <property type="molecule type" value="Genomic_DNA"/>
</dbReference>
<dbReference type="AlphaFoldDB" id="A0A366X0D1"/>
<dbReference type="Gene3D" id="2.60.450.10">
    <property type="entry name" value="Lipopolysaccharide (LPS) transport protein A like domain"/>
    <property type="match status" value="1"/>
</dbReference>
<protein>
    <recommendedName>
        <fullName evidence="3">LPS export ABC transporter periplasmic protein LptC</fullName>
    </recommendedName>
</protein>
<accession>A0A366X0D1</accession>
<evidence type="ECO:0000313" key="2">
    <source>
        <dbReference type="Proteomes" id="UP000252706"/>
    </source>
</evidence>
<dbReference type="Pfam" id="PF06835">
    <property type="entry name" value="LptC"/>
    <property type="match status" value="1"/>
</dbReference>
<evidence type="ECO:0008006" key="3">
    <source>
        <dbReference type="Google" id="ProtNLM"/>
    </source>
</evidence>
<proteinExistence type="predicted"/>
<evidence type="ECO:0000313" key="1">
    <source>
        <dbReference type="EMBL" id="RBW54019.1"/>
    </source>
</evidence>